<dbReference type="PROSITE" id="PS51257">
    <property type="entry name" value="PROKAR_LIPOPROTEIN"/>
    <property type="match status" value="1"/>
</dbReference>
<name>A0ABY2QU37_9HYPH</name>
<dbReference type="RefSeq" id="WP_136558424.1">
    <property type="nucleotide sequence ID" value="NZ_STGT01000003.1"/>
</dbReference>
<feature type="coiled-coil region" evidence="1">
    <location>
        <begin position="72"/>
        <end position="99"/>
    </location>
</feature>
<feature type="transmembrane region" description="Helical" evidence="2">
    <location>
        <begin position="12"/>
        <end position="35"/>
    </location>
</feature>
<sequence length="253" mass="28060">MIFIRRAFSDTVSHIWALILAAFTGCASLVALFLWKGQQSAVEEMPGVVVGLIGTVCGVLLIFAWNVIAAPYRIQKDRADALAEECGALEKELSSLLASGQVPTAVLKSLSEIQERRDELDSRLGAIAALIEQFRRLLSAAVNYGHFRQTDLRADDVTLIADFLVQQAALILPKLPHQPDQPLIFQTGWNEYRYIFAVPKRTAPKVTFPMLPEEVEATVQDASKLHFDVRFWHIPSSNHQAIAPLPFVADAEL</sequence>
<dbReference type="EMBL" id="STGT01000003">
    <property type="protein sequence ID" value="THV13716.1"/>
    <property type="molecule type" value="Genomic_DNA"/>
</dbReference>
<evidence type="ECO:0000256" key="1">
    <source>
        <dbReference type="SAM" id="Coils"/>
    </source>
</evidence>
<protein>
    <submittedName>
        <fullName evidence="3">Uncharacterized protein</fullName>
    </submittedName>
</protein>
<organism evidence="3 4">
    <name type="scientific">Rhizobium rhizophilum</name>
    <dbReference type="NCBI Taxonomy" id="1850373"/>
    <lineage>
        <taxon>Bacteria</taxon>
        <taxon>Pseudomonadati</taxon>
        <taxon>Pseudomonadota</taxon>
        <taxon>Alphaproteobacteria</taxon>
        <taxon>Hyphomicrobiales</taxon>
        <taxon>Rhizobiaceae</taxon>
        <taxon>Rhizobium/Agrobacterium group</taxon>
        <taxon>Rhizobium</taxon>
    </lineage>
</organism>
<keyword evidence="2" id="KW-0812">Transmembrane</keyword>
<dbReference type="Proteomes" id="UP000309667">
    <property type="component" value="Unassembled WGS sequence"/>
</dbReference>
<evidence type="ECO:0000313" key="3">
    <source>
        <dbReference type="EMBL" id="THV13716.1"/>
    </source>
</evidence>
<gene>
    <name evidence="3" type="ORF">E9677_12450</name>
</gene>
<keyword evidence="1" id="KW-0175">Coiled coil</keyword>
<evidence type="ECO:0000256" key="2">
    <source>
        <dbReference type="SAM" id="Phobius"/>
    </source>
</evidence>
<proteinExistence type="predicted"/>
<keyword evidence="4" id="KW-1185">Reference proteome</keyword>
<keyword evidence="2" id="KW-1133">Transmembrane helix</keyword>
<comment type="caution">
    <text evidence="3">The sequence shown here is derived from an EMBL/GenBank/DDBJ whole genome shotgun (WGS) entry which is preliminary data.</text>
</comment>
<accession>A0ABY2QU37</accession>
<feature type="transmembrane region" description="Helical" evidence="2">
    <location>
        <begin position="47"/>
        <end position="68"/>
    </location>
</feature>
<evidence type="ECO:0000313" key="4">
    <source>
        <dbReference type="Proteomes" id="UP000309667"/>
    </source>
</evidence>
<reference evidence="3 4" key="1">
    <citation type="submission" date="2019-04" db="EMBL/GenBank/DDBJ databases">
        <title>Genome sequence of strain 7209-2.</title>
        <authorList>
            <person name="Gao J."/>
            <person name="Sun J."/>
        </authorList>
    </citation>
    <scope>NUCLEOTIDE SEQUENCE [LARGE SCALE GENOMIC DNA]</scope>
    <source>
        <strain evidence="3 4">7209-2</strain>
    </source>
</reference>
<keyword evidence="2" id="KW-0472">Membrane</keyword>